<dbReference type="EMBL" id="CAJMWX010000113">
    <property type="protein sequence ID" value="CAE6402118.1"/>
    <property type="molecule type" value="Genomic_DNA"/>
</dbReference>
<feature type="domain" description="Rnh202 triple barrel" evidence="8">
    <location>
        <begin position="7"/>
        <end position="79"/>
    </location>
</feature>
<keyword evidence="3" id="KW-0539">Nucleus</keyword>
<dbReference type="CDD" id="cd09270">
    <property type="entry name" value="RNase_H2-B"/>
    <property type="match status" value="1"/>
</dbReference>
<protein>
    <recommendedName>
        <fullName evidence="2">Ribonuclease H2 subunit B</fullName>
    </recommendedName>
    <alternativeName>
        <fullName evidence="5">Ribonuclease HI subunit B</fullName>
    </alternativeName>
</protein>
<name>A0A8H2WRB2_9AGAM</name>
<feature type="region of interest" description="Disordered" evidence="6">
    <location>
        <begin position="168"/>
        <end position="200"/>
    </location>
</feature>
<evidence type="ECO:0000256" key="3">
    <source>
        <dbReference type="ARBA" id="ARBA00023242"/>
    </source>
</evidence>
<dbReference type="PANTHER" id="PTHR13383:SF11">
    <property type="entry name" value="RIBONUCLEASE H2 SUBUNIT B"/>
    <property type="match status" value="1"/>
</dbReference>
<dbReference type="AlphaFoldDB" id="A0A8H2WRB2"/>
<feature type="compositionally biased region" description="Polar residues" evidence="6">
    <location>
        <begin position="170"/>
        <end position="182"/>
    </location>
</feature>
<organism evidence="9 10">
    <name type="scientific">Rhizoctonia solani</name>
    <dbReference type="NCBI Taxonomy" id="456999"/>
    <lineage>
        <taxon>Eukaryota</taxon>
        <taxon>Fungi</taxon>
        <taxon>Dikarya</taxon>
        <taxon>Basidiomycota</taxon>
        <taxon>Agaricomycotina</taxon>
        <taxon>Agaricomycetes</taxon>
        <taxon>Cantharellales</taxon>
        <taxon>Ceratobasidiaceae</taxon>
        <taxon>Rhizoctonia</taxon>
    </lineage>
</organism>
<comment type="subcellular location">
    <subcellularLocation>
        <location evidence="1">Nucleus</location>
    </subcellularLocation>
</comment>
<evidence type="ECO:0000259" key="7">
    <source>
        <dbReference type="Pfam" id="PF09468"/>
    </source>
</evidence>
<feature type="domain" description="Ribonuclease H2 subunit B wHTH" evidence="7">
    <location>
        <begin position="82"/>
        <end position="193"/>
    </location>
</feature>
<dbReference type="Pfam" id="PF09468">
    <property type="entry name" value="RNase_H2-Ydr279"/>
    <property type="match status" value="1"/>
</dbReference>
<dbReference type="InterPro" id="IPR040456">
    <property type="entry name" value="RNase_H2_suB"/>
</dbReference>
<dbReference type="Pfam" id="PF17745">
    <property type="entry name" value="Ydr279_N"/>
    <property type="match status" value="1"/>
</dbReference>
<comment type="caution">
    <text evidence="9">The sequence shown here is derived from an EMBL/GenBank/DDBJ whole genome shotgun (WGS) entry which is preliminary data.</text>
</comment>
<dbReference type="Gene3D" id="1.10.20.120">
    <property type="match status" value="1"/>
</dbReference>
<dbReference type="Proteomes" id="UP000663888">
    <property type="component" value="Unassembled WGS sequence"/>
</dbReference>
<evidence type="ECO:0000259" key="8">
    <source>
        <dbReference type="Pfam" id="PF17745"/>
    </source>
</evidence>
<dbReference type="GO" id="GO:0032299">
    <property type="term" value="C:ribonuclease H2 complex"/>
    <property type="evidence" value="ECO:0007669"/>
    <property type="project" value="InterPro"/>
</dbReference>
<feature type="region of interest" description="Disordered" evidence="6">
    <location>
        <begin position="288"/>
        <end position="319"/>
    </location>
</feature>
<evidence type="ECO:0000256" key="4">
    <source>
        <dbReference type="ARBA" id="ARBA00024778"/>
    </source>
</evidence>
<dbReference type="GO" id="GO:0005654">
    <property type="term" value="C:nucleoplasm"/>
    <property type="evidence" value="ECO:0007669"/>
    <property type="project" value="TreeGrafter"/>
</dbReference>
<evidence type="ECO:0000313" key="10">
    <source>
        <dbReference type="Proteomes" id="UP000663888"/>
    </source>
</evidence>
<evidence type="ECO:0000256" key="6">
    <source>
        <dbReference type="SAM" id="MobiDB-lite"/>
    </source>
</evidence>
<sequence length="334" mass="36245">MSTHVAVLPKDIQEAIQSPTTSLRPLRLPHPRTGVPALFIHHGSTLFELHSVTPDAPRSWFVGQSVVSNGNLLLMTPIDPAFILIPFLKALDPKAPFQPTDDLLEQAISSYSPPDLHKEDVTAFMALDCVQRALRQLCETKDVPPDITVHRPSTERITAFIKRRMERVVSAQQPAEPSSETVSDPAPEPTPSSIPETPQSFPTIQRQHLRLGLSVAELGPLDCPKAQAIRNATRIKIASEIVGNWVEEDLMEQVLATFDISAYTAHAAIRAEQARAELAAATARAEAAEAGKGGKSKAGEKRKAGPQASRGVDKLKKANTKGMAALTTFFGKKE</sequence>
<dbReference type="GO" id="GO:0006401">
    <property type="term" value="P:RNA catabolic process"/>
    <property type="evidence" value="ECO:0007669"/>
    <property type="project" value="TreeGrafter"/>
</dbReference>
<evidence type="ECO:0000313" key="9">
    <source>
        <dbReference type="EMBL" id="CAE6402118.1"/>
    </source>
</evidence>
<dbReference type="PANTHER" id="PTHR13383">
    <property type="entry name" value="RIBONUCLEASE H2 SUBUNIT B"/>
    <property type="match status" value="1"/>
</dbReference>
<evidence type="ECO:0000256" key="5">
    <source>
        <dbReference type="ARBA" id="ARBA00033464"/>
    </source>
</evidence>
<dbReference type="InterPro" id="IPR019024">
    <property type="entry name" value="RNase_H2_suB_wHTH"/>
</dbReference>
<gene>
    <name evidence="9" type="ORF">RDB_LOCUS4474</name>
</gene>
<proteinExistence type="predicted"/>
<accession>A0A8H2WRB2</accession>
<evidence type="ECO:0000256" key="2">
    <source>
        <dbReference type="ARBA" id="ARBA00019062"/>
    </source>
</evidence>
<dbReference type="Gene3D" id="2.20.25.530">
    <property type="match status" value="1"/>
</dbReference>
<dbReference type="InterPro" id="IPR041195">
    <property type="entry name" value="Rnh202_N"/>
</dbReference>
<reference evidence="9" key="1">
    <citation type="submission" date="2021-01" db="EMBL/GenBank/DDBJ databases">
        <authorList>
            <person name="Kaushik A."/>
        </authorList>
    </citation>
    <scope>NUCLEOTIDE SEQUENCE</scope>
    <source>
        <strain evidence="9">AG4-R118</strain>
    </source>
</reference>
<evidence type="ECO:0000256" key="1">
    <source>
        <dbReference type="ARBA" id="ARBA00004123"/>
    </source>
</evidence>
<comment type="function">
    <text evidence="4">Non catalytic subunit of RNase H2, an endonuclease that specifically degrades the RNA of RNA:DNA hybrids. Participates in DNA replication, possibly by mediating the removal of lagging-strand Okazaki fragment RNA primers during DNA replication. Mediates the excision of single ribonucleotides from DNA:RNA duplexes.</text>
</comment>